<evidence type="ECO:0000313" key="11">
    <source>
        <dbReference type="Proteomes" id="UP001061862"/>
    </source>
</evidence>
<feature type="transmembrane region" description="Helical" evidence="8">
    <location>
        <begin position="25"/>
        <end position="48"/>
    </location>
</feature>
<keyword evidence="3 8" id="KW-0813">Transport</keyword>
<evidence type="ECO:0000256" key="5">
    <source>
        <dbReference type="ARBA" id="ARBA00022692"/>
    </source>
</evidence>
<feature type="transmembrane region" description="Helical" evidence="8">
    <location>
        <begin position="78"/>
        <end position="99"/>
    </location>
</feature>
<dbReference type="PANTHER" id="PTHR42929">
    <property type="entry name" value="INNER MEMBRANE ABC TRANSPORTER PERMEASE PROTEIN YDCU-RELATED-RELATED"/>
    <property type="match status" value="1"/>
</dbReference>
<keyword evidence="6 8" id="KW-1133">Transmembrane helix</keyword>
<name>A0ABY6C6R9_9HYPH</name>
<sequence length="293" mass="31809">MSSIALTAEGGRPVWTSRARQYLPLLPPTLLLLVFFAIPMGMMVGLSFHPQGGSTASLASYERFFTDDFSLAGLGRTVLMSGLVAICVTLMAYPVAYFLARSRSRWRAVVFALAIAPELAGVVLRTYGWLIILEDHGFINSGLMWLGLISEPLPLAKNMFGVVVGLTHVILPFGILSLLTSLQGVDQNLEKSAQILGASRVSVLRHIVLPLTVPGIVSSMLLAFTMSASAYATPAILGGAGFKVLATMVYEQVLFYIDWSFAAVMANVLLVMMLIIAFVGSRLEMRLHKKLHF</sequence>
<dbReference type="PANTHER" id="PTHR42929:SF5">
    <property type="entry name" value="ABC TRANSPORTER PERMEASE PROTEIN"/>
    <property type="match status" value="1"/>
</dbReference>
<keyword evidence="10" id="KW-0614">Plasmid</keyword>
<proteinExistence type="inferred from homology"/>
<dbReference type="Proteomes" id="UP001061862">
    <property type="component" value="Plasmid p_unnamed1"/>
</dbReference>
<geneLocation type="plasmid" evidence="10 11">
    <name>p_unnamed1</name>
</geneLocation>
<evidence type="ECO:0000256" key="4">
    <source>
        <dbReference type="ARBA" id="ARBA00022475"/>
    </source>
</evidence>
<dbReference type="Pfam" id="PF00528">
    <property type="entry name" value="BPD_transp_1"/>
    <property type="match status" value="1"/>
</dbReference>
<feature type="transmembrane region" description="Helical" evidence="8">
    <location>
        <begin position="160"/>
        <end position="183"/>
    </location>
</feature>
<keyword evidence="4" id="KW-1003">Cell membrane</keyword>
<evidence type="ECO:0000256" key="8">
    <source>
        <dbReference type="RuleBase" id="RU363032"/>
    </source>
</evidence>
<feature type="transmembrane region" description="Helical" evidence="8">
    <location>
        <begin position="106"/>
        <end position="123"/>
    </location>
</feature>
<evidence type="ECO:0000256" key="2">
    <source>
        <dbReference type="ARBA" id="ARBA00007069"/>
    </source>
</evidence>
<evidence type="ECO:0000256" key="1">
    <source>
        <dbReference type="ARBA" id="ARBA00004651"/>
    </source>
</evidence>
<evidence type="ECO:0000313" key="10">
    <source>
        <dbReference type="EMBL" id="UXN67906.1"/>
    </source>
</evidence>
<dbReference type="CDD" id="cd06261">
    <property type="entry name" value="TM_PBP2"/>
    <property type="match status" value="1"/>
</dbReference>
<gene>
    <name evidence="10" type="ORF">N8A98_02275</name>
</gene>
<dbReference type="InterPro" id="IPR000515">
    <property type="entry name" value="MetI-like"/>
</dbReference>
<evidence type="ECO:0000256" key="6">
    <source>
        <dbReference type="ARBA" id="ARBA00022989"/>
    </source>
</evidence>
<dbReference type="RefSeq" id="WP_262165440.1">
    <property type="nucleotide sequence ID" value="NZ_CP104964.1"/>
</dbReference>
<evidence type="ECO:0000256" key="7">
    <source>
        <dbReference type="ARBA" id="ARBA00023136"/>
    </source>
</evidence>
<dbReference type="SUPFAM" id="SSF161098">
    <property type="entry name" value="MetI-like"/>
    <property type="match status" value="1"/>
</dbReference>
<reference evidence="10 11" key="1">
    <citation type="submission" date="2022-09" db="EMBL/GenBank/DDBJ databases">
        <title>Interaction between co-microsymbionts with complementary sets of symbiotic genes in legume-rhizobium systems.</title>
        <authorList>
            <person name="Safronova V."/>
            <person name="Sazanova A."/>
            <person name="Afonin A."/>
            <person name="Chirak E."/>
        </authorList>
    </citation>
    <scope>NUCLEOTIDE SEQUENCE [LARGE SCALE GENOMIC DNA]</scope>
    <source>
        <strain evidence="10 11">A18/4-1</strain>
        <plasmid evidence="10 11">p_unnamed1</plasmid>
    </source>
</reference>
<evidence type="ECO:0000256" key="3">
    <source>
        <dbReference type="ARBA" id="ARBA00022448"/>
    </source>
</evidence>
<feature type="transmembrane region" description="Helical" evidence="8">
    <location>
        <begin position="203"/>
        <end position="224"/>
    </location>
</feature>
<keyword evidence="7 8" id="KW-0472">Membrane</keyword>
<comment type="subcellular location">
    <subcellularLocation>
        <location evidence="1 8">Cell membrane</location>
        <topology evidence="1 8">Multi-pass membrane protein</topology>
    </subcellularLocation>
</comment>
<accession>A0ABY6C6R9</accession>
<organism evidence="10 11">
    <name type="scientific">Devosia neptuniae</name>
    <dbReference type="NCBI Taxonomy" id="191302"/>
    <lineage>
        <taxon>Bacteria</taxon>
        <taxon>Pseudomonadati</taxon>
        <taxon>Pseudomonadota</taxon>
        <taxon>Alphaproteobacteria</taxon>
        <taxon>Hyphomicrobiales</taxon>
        <taxon>Devosiaceae</taxon>
        <taxon>Devosia</taxon>
    </lineage>
</organism>
<dbReference type="Gene3D" id="1.10.3720.10">
    <property type="entry name" value="MetI-like"/>
    <property type="match status" value="1"/>
</dbReference>
<dbReference type="EMBL" id="CP104964">
    <property type="protein sequence ID" value="UXN67906.1"/>
    <property type="molecule type" value="Genomic_DNA"/>
</dbReference>
<keyword evidence="5 8" id="KW-0812">Transmembrane</keyword>
<comment type="similarity">
    <text evidence="2">Belongs to the binding-protein-dependent transport system permease family. CysTW subfamily.</text>
</comment>
<dbReference type="PROSITE" id="PS50928">
    <property type="entry name" value="ABC_TM1"/>
    <property type="match status" value="1"/>
</dbReference>
<dbReference type="InterPro" id="IPR035906">
    <property type="entry name" value="MetI-like_sf"/>
</dbReference>
<protein>
    <submittedName>
        <fullName evidence="10">ABC transporter permease</fullName>
    </submittedName>
</protein>
<evidence type="ECO:0000259" key="9">
    <source>
        <dbReference type="PROSITE" id="PS50928"/>
    </source>
</evidence>
<feature type="domain" description="ABC transmembrane type-1" evidence="9">
    <location>
        <begin position="74"/>
        <end position="280"/>
    </location>
</feature>
<feature type="transmembrane region" description="Helical" evidence="8">
    <location>
        <begin position="256"/>
        <end position="280"/>
    </location>
</feature>
<keyword evidence="11" id="KW-1185">Reference proteome</keyword>